<gene>
    <name evidence="1" type="ORF">UFOVP204_93</name>
</gene>
<reference evidence="1" key="1">
    <citation type="submission" date="2020-05" db="EMBL/GenBank/DDBJ databases">
        <authorList>
            <person name="Chiriac C."/>
            <person name="Salcher M."/>
            <person name="Ghai R."/>
            <person name="Kavagutti S V."/>
        </authorList>
    </citation>
    <scope>NUCLEOTIDE SEQUENCE</scope>
</reference>
<dbReference type="EMBL" id="LR798257">
    <property type="protein sequence ID" value="CAB5218211.1"/>
    <property type="molecule type" value="Genomic_DNA"/>
</dbReference>
<proteinExistence type="predicted"/>
<name>A0A6J7WJP9_9CAUD</name>
<accession>A0A6J7WJP9</accession>
<sequence>MAKITLTYDQAHSFVEKNKSNGFFWDNYTIIKFSPHKAAYTDKNGIFKNNKWGFANRYDLKQDGTWDISDKYARFI</sequence>
<organism evidence="1">
    <name type="scientific">uncultured Caudovirales phage</name>
    <dbReference type="NCBI Taxonomy" id="2100421"/>
    <lineage>
        <taxon>Viruses</taxon>
        <taxon>Duplodnaviria</taxon>
        <taxon>Heunggongvirae</taxon>
        <taxon>Uroviricota</taxon>
        <taxon>Caudoviricetes</taxon>
        <taxon>Peduoviridae</taxon>
        <taxon>Maltschvirus</taxon>
        <taxon>Maltschvirus maltsch</taxon>
    </lineage>
</organism>
<evidence type="ECO:0000313" key="1">
    <source>
        <dbReference type="EMBL" id="CAB5218211.1"/>
    </source>
</evidence>
<protein>
    <submittedName>
        <fullName evidence="1">Uncharacterized protein</fullName>
    </submittedName>
</protein>